<name>A0A8C7CC46_NEOVI</name>
<reference evidence="3" key="2">
    <citation type="submission" date="2025-09" db="UniProtKB">
        <authorList>
            <consortium name="Ensembl"/>
        </authorList>
    </citation>
    <scope>IDENTIFICATION</scope>
</reference>
<dbReference type="InterPro" id="IPR026180">
    <property type="entry name" value="NSL1"/>
</dbReference>
<dbReference type="GeneTree" id="ENSGT00530000063688"/>
<protein>
    <submittedName>
        <fullName evidence="3">KAT8 regulatory NSL complex subunit 1</fullName>
    </submittedName>
</protein>
<evidence type="ECO:0000313" key="4">
    <source>
        <dbReference type="Proteomes" id="UP000694425"/>
    </source>
</evidence>
<feature type="region of interest" description="Disordered" evidence="2">
    <location>
        <begin position="226"/>
        <end position="263"/>
    </location>
</feature>
<evidence type="ECO:0000313" key="3">
    <source>
        <dbReference type="Ensembl" id="ENSNVIP00000030007.1"/>
    </source>
</evidence>
<feature type="compositionally biased region" description="Polar residues" evidence="2">
    <location>
        <begin position="226"/>
        <end position="258"/>
    </location>
</feature>
<dbReference type="PANTHER" id="PTHR22443">
    <property type="entry name" value="NON-SPECIFIC LETHAL 1, ISOFORM M"/>
    <property type="match status" value="1"/>
</dbReference>
<feature type="compositionally biased region" description="Low complexity" evidence="2">
    <location>
        <begin position="763"/>
        <end position="775"/>
    </location>
</feature>
<dbReference type="PANTHER" id="PTHR22443:SF14">
    <property type="entry name" value="KAT8 REGULATORY NSL COMPLEX SUBUNIT 1"/>
    <property type="match status" value="1"/>
</dbReference>
<evidence type="ECO:0000256" key="2">
    <source>
        <dbReference type="SAM" id="MobiDB-lite"/>
    </source>
</evidence>
<reference evidence="3" key="1">
    <citation type="submission" date="2025-08" db="UniProtKB">
        <authorList>
            <consortium name="Ensembl"/>
        </authorList>
    </citation>
    <scope>IDENTIFICATION</scope>
</reference>
<dbReference type="GO" id="GO:0035035">
    <property type="term" value="F:histone acetyltransferase binding"/>
    <property type="evidence" value="ECO:0007669"/>
    <property type="project" value="TreeGrafter"/>
</dbReference>
<proteinExistence type="predicted"/>
<feature type="coiled-coil region" evidence="1">
    <location>
        <begin position="284"/>
        <end position="311"/>
    </location>
</feature>
<feature type="region of interest" description="Disordered" evidence="2">
    <location>
        <begin position="756"/>
        <end position="778"/>
    </location>
</feature>
<sequence>MAAMAPALTDAAAEAHHIRFKLAPPSSTLSPGSAENNGNANILIAANGTKRKAIAAEDPSLDFRNNPTKEDLGKLQPLVASYLCSDVTSVPSKESLKLQGVFSKPTVLKSHPLLSQSYELRAELLGRQPVLEFSLENLRTMNTSGQTALPQAPVNGLAKKLTKSSTHSDHDNSSPLNGGKRALTSSSLQGGEVVASESGDLKGGMTNCTLPHRSLDVEHTTIFSNNSTANKSSVNSMEQPALQGSSRLSPGTDSSSNLGGVKLEDKKSPLSSILFSALDSDTRITALLRRQADIESRARRLQKRLQVVQAKQVERHIQHQLGGFLEKTLSKLPNLESLRPRSQLMLTRKAEAALRKAASETTTSEGLSNFLKSDSISEELERFTASGIANLRCSERAFDSDITDSSSGGESDIEEEELTRADPEQRHVPLRRRSEWRWAADRAAIVSRWNWLQAHVSDLEYRIRQQTDIYKQIRANKGLIVLGEAPPPEHATTDLFLPLSSEVKTDHGNDKLIESVSQPLENHGASGHPSESLSTKSCGALRPVNGVINTLQPVLADHIPGDISDAEEQLQKKQRLNLVSSSTDGTCVAARTRPVLSCKKRRLVRPNSIVPLSRKVHRNSTTRSGCDVNPSCALCGSGSTVTMPPEIHYEAPLLERLSQLDSCVHPVLAFPDDVPTSLHFQSMLKSQWQNKPFDKIKPPKKFSLKHRAPMPGSLPDPTRKDRHKLVNSFLTTAMLKHHTDMSSSSYLAAAQHPPHSPLVRQLSTSSDTSAPTSSSPQVTASASVSTCAELAGQPLCSPSSSEGSGGQCGEWAVRPRAFGGAQLTAVCHFLVQGMVFDLVFSMVGSWMLRHTLKVVCGVRSPPALSSSMALIPLVPEAHPQGAVVDDRYLGTREAFHFLSFTLVVSRGEKAGPRAIPESCQHSHSRHTFLLVSFSYLILQCLPP</sequence>
<organism evidence="3 4">
    <name type="scientific">Neovison vison</name>
    <name type="common">American mink</name>
    <name type="synonym">Mustela vison</name>
    <dbReference type="NCBI Taxonomy" id="452646"/>
    <lineage>
        <taxon>Eukaryota</taxon>
        <taxon>Metazoa</taxon>
        <taxon>Chordata</taxon>
        <taxon>Craniata</taxon>
        <taxon>Vertebrata</taxon>
        <taxon>Euteleostomi</taxon>
        <taxon>Mammalia</taxon>
        <taxon>Eutheria</taxon>
        <taxon>Laurasiatheria</taxon>
        <taxon>Carnivora</taxon>
        <taxon>Caniformia</taxon>
        <taxon>Musteloidea</taxon>
        <taxon>Mustelidae</taxon>
        <taxon>Mustelinae</taxon>
        <taxon>Neogale</taxon>
    </lineage>
</organism>
<accession>A0A8C7CC46</accession>
<dbReference type="AlphaFoldDB" id="A0A8C7CC46"/>
<dbReference type="Proteomes" id="UP000694425">
    <property type="component" value="Unplaced"/>
</dbReference>
<dbReference type="Ensembl" id="ENSNVIT00000034775.1">
    <property type="protein sequence ID" value="ENSNVIP00000030007.1"/>
    <property type="gene ID" value="ENSNVIG00000023106.1"/>
</dbReference>
<evidence type="ECO:0000256" key="1">
    <source>
        <dbReference type="SAM" id="Coils"/>
    </source>
</evidence>
<dbReference type="GO" id="GO:0044545">
    <property type="term" value="C:NSL complex"/>
    <property type="evidence" value="ECO:0007669"/>
    <property type="project" value="TreeGrafter"/>
</dbReference>
<feature type="region of interest" description="Disordered" evidence="2">
    <location>
        <begin position="701"/>
        <end position="721"/>
    </location>
</feature>
<keyword evidence="1" id="KW-0175">Coiled coil</keyword>
<keyword evidence="4" id="KW-1185">Reference proteome</keyword>
<feature type="region of interest" description="Disordered" evidence="2">
    <location>
        <begin position="399"/>
        <end position="424"/>
    </location>
</feature>
<feature type="region of interest" description="Disordered" evidence="2">
    <location>
        <begin position="145"/>
        <end position="207"/>
    </location>
</feature>